<comment type="caution">
    <text evidence="2">The sequence shown here is derived from an EMBL/GenBank/DDBJ whole genome shotgun (WGS) entry which is preliminary data.</text>
</comment>
<protein>
    <submittedName>
        <fullName evidence="2">RES family NAD+ phosphorylase</fullName>
    </submittedName>
</protein>
<reference evidence="2 3" key="1">
    <citation type="submission" date="2022-08" db="EMBL/GenBank/DDBJ databases">
        <title>Polyphasic taxonomy analysis of Qipengyuania sp.RS5-5.</title>
        <authorList>
            <person name="Xamxidin M."/>
            <person name="Wu M."/>
        </authorList>
    </citation>
    <scope>NUCLEOTIDE SEQUENCE [LARGE SCALE GENOMIC DNA]</scope>
    <source>
        <strain evidence="2 3">RS5-5</strain>
    </source>
</reference>
<dbReference type="SMART" id="SM00953">
    <property type="entry name" value="RES"/>
    <property type="match status" value="1"/>
</dbReference>
<dbReference type="EMBL" id="JANKHH010000003">
    <property type="protein sequence ID" value="MCR2833317.1"/>
    <property type="molecule type" value="Genomic_DNA"/>
</dbReference>
<evidence type="ECO:0000313" key="2">
    <source>
        <dbReference type="EMBL" id="MCR2833317.1"/>
    </source>
</evidence>
<accession>A0ABT1XQ04</accession>
<evidence type="ECO:0000259" key="1">
    <source>
        <dbReference type="SMART" id="SM00953"/>
    </source>
</evidence>
<dbReference type="InterPro" id="IPR014914">
    <property type="entry name" value="RES_dom"/>
</dbReference>
<organism evidence="2 3">
    <name type="scientific">Parerythrobacter lacustris</name>
    <dbReference type="NCBI Taxonomy" id="2969984"/>
    <lineage>
        <taxon>Bacteria</taxon>
        <taxon>Pseudomonadati</taxon>
        <taxon>Pseudomonadota</taxon>
        <taxon>Alphaproteobacteria</taxon>
        <taxon>Sphingomonadales</taxon>
        <taxon>Erythrobacteraceae</taxon>
        <taxon>Parerythrobacter</taxon>
    </lineage>
</organism>
<gene>
    <name evidence="2" type="ORF">NSO95_05120</name>
</gene>
<keyword evidence="3" id="KW-1185">Reference proteome</keyword>
<dbReference type="Proteomes" id="UP001206067">
    <property type="component" value="Unassembled WGS sequence"/>
</dbReference>
<sequence length="147" mass="16379">MKLWRLTRAPYLALDGSGPEKHGARWVSPGRPVVNFASEPGLAVLVVLRYLPHDLAGIDEDYRLGWTEIDATPERLPFVADPADKRRIGDDWLASGRTLLAAVQSAVLPEADVVMMNPRHPDAASVPALQTRPFDFRECLKLPDWQD</sequence>
<evidence type="ECO:0000313" key="3">
    <source>
        <dbReference type="Proteomes" id="UP001206067"/>
    </source>
</evidence>
<dbReference type="RefSeq" id="WP_257595086.1">
    <property type="nucleotide sequence ID" value="NZ_JANKHH010000003.1"/>
</dbReference>
<feature type="domain" description="RES" evidence="1">
    <location>
        <begin position="13"/>
        <end position="130"/>
    </location>
</feature>
<dbReference type="Pfam" id="PF08808">
    <property type="entry name" value="RES"/>
    <property type="match status" value="1"/>
</dbReference>
<proteinExistence type="predicted"/>
<name>A0ABT1XQ04_9SPHN</name>